<proteinExistence type="predicted"/>
<evidence type="ECO:0000256" key="1">
    <source>
        <dbReference type="SAM" id="MobiDB-lite"/>
    </source>
</evidence>
<feature type="region of interest" description="Disordered" evidence="1">
    <location>
        <begin position="1"/>
        <end position="57"/>
    </location>
</feature>
<comment type="caution">
    <text evidence="2">The sequence shown here is derived from an EMBL/GenBank/DDBJ whole genome shotgun (WGS) entry which is preliminary data.</text>
</comment>
<keyword evidence="3" id="KW-1185">Reference proteome</keyword>
<gene>
    <name evidence="2" type="ORF">BJY27_008452</name>
</gene>
<name>A0ABR6LYH4_9ACTN</name>
<organism evidence="2 3">
    <name type="scientific">Streptomyces rapamycinicus</name>
    <dbReference type="NCBI Taxonomy" id="1226757"/>
    <lineage>
        <taxon>Bacteria</taxon>
        <taxon>Bacillati</taxon>
        <taxon>Actinomycetota</taxon>
        <taxon>Actinomycetes</taxon>
        <taxon>Kitasatosporales</taxon>
        <taxon>Streptomycetaceae</taxon>
        <taxon>Streptomyces</taxon>
        <taxon>Streptomyces violaceusniger group</taxon>
    </lineage>
</organism>
<reference evidence="2 3" key="1">
    <citation type="submission" date="2020-08" db="EMBL/GenBank/DDBJ databases">
        <title>Sequencing the genomes of 1000 actinobacteria strains.</title>
        <authorList>
            <person name="Klenk H.-P."/>
        </authorList>
    </citation>
    <scope>NUCLEOTIDE SEQUENCE [LARGE SCALE GENOMIC DNA]</scope>
    <source>
        <strain evidence="2 3">DSM 41530</strain>
    </source>
</reference>
<dbReference type="RefSeq" id="WP_243146583.1">
    <property type="nucleotide sequence ID" value="NZ_CP157811.1"/>
</dbReference>
<evidence type="ECO:0000313" key="3">
    <source>
        <dbReference type="Proteomes" id="UP000530530"/>
    </source>
</evidence>
<dbReference type="EMBL" id="JACHNG010000002">
    <property type="protein sequence ID" value="MBB4787405.1"/>
    <property type="molecule type" value="Genomic_DNA"/>
</dbReference>
<sequence>MQIGVADPASLDFHNDLAGTGVWNDDGLDGDGLALGKGDNTLPGGPPRGGRFRSSGE</sequence>
<protein>
    <submittedName>
        <fullName evidence="2">Uncharacterized protein</fullName>
    </submittedName>
</protein>
<evidence type="ECO:0000313" key="2">
    <source>
        <dbReference type="EMBL" id="MBB4787405.1"/>
    </source>
</evidence>
<dbReference type="Proteomes" id="UP000530530">
    <property type="component" value="Unassembled WGS sequence"/>
</dbReference>
<accession>A0ABR6LYH4</accession>